<dbReference type="Proteomes" id="UP000291485">
    <property type="component" value="Unassembled WGS sequence"/>
</dbReference>
<evidence type="ECO:0000313" key="3">
    <source>
        <dbReference type="Proteomes" id="UP000291485"/>
    </source>
</evidence>
<proteinExistence type="predicted"/>
<reference evidence="2 3" key="1">
    <citation type="submission" date="2019-02" db="EMBL/GenBank/DDBJ databases">
        <title>Pedobacter sp. RP-3-11 sp. nov., isolated from Arctic soil.</title>
        <authorList>
            <person name="Dahal R.H."/>
        </authorList>
    </citation>
    <scope>NUCLEOTIDE SEQUENCE [LARGE SCALE GENOMIC DNA]</scope>
    <source>
        <strain evidence="2 3">RP-3-11</strain>
    </source>
</reference>
<keyword evidence="3" id="KW-1185">Reference proteome</keyword>
<comment type="caution">
    <text evidence="2">The sequence shown here is derived from an EMBL/GenBank/DDBJ whole genome shotgun (WGS) entry which is preliminary data.</text>
</comment>
<name>A0A4V2MNH4_9SPHI</name>
<dbReference type="AlphaFoldDB" id="A0A4V2MNH4"/>
<protein>
    <recommendedName>
        <fullName evidence="4">GLPGLI family protein</fullName>
    </recommendedName>
</protein>
<evidence type="ECO:0000256" key="1">
    <source>
        <dbReference type="SAM" id="SignalP"/>
    </source>
</evidence>
<dbReference type="OrthoDB" id="770746at2"/>
<evidence type="ECO:0000313" key="2">
    <source>
        <dbReference type="EMBL" id="TCD12806.1"/>
    </source>
</evidence>
<organism evidence="2 3">
    <name type="scientific">Pedobacter frigidisoli</name>
    <dbReference type="NCBI Taxonomy" id="2530455"/>
    <lineage>
        <taxon>Bacteria</taxon>
        <taxon>Pseudomonadati</taxon>
        <taxon>Bacteroidota</taxon>
        <taxon>Sphingobacteriia</taxon>
        <taxon>Sphingobacteriales</taxon>
        <taxon>Sphingobacteriaceae</taxon>
        <taxon>Pedobacter</taxon>
    </lineage>
</organism>
<gene>
    <name evidence="2" type="ORF">EZ449_01810</name>
</gene>
<sequence length="133" mass="15617">MKGAITILLFTISSYSFAQKAFEFEYYYGKTKNFEIKLSLANGYILGSEIIKTDLKTSRKIKYIPNDNPDRKSQSLMFLPDSTDRTVRRRKRDNIILYNMKDDYQVLPDKIRGVYGIDLGTFKFTLYKQKTTH</sequence>
<accession>A0A4V2MNH4</accession>
<evidence type="ECO:0008006" key="4">
    <source>
        <dbReference type="Google" id="ProtNLM"/>
    </source>
</evidence>
<feature type="signal peptide" evidence="1">
    <location>
        <begin position="1"/>
        <end position="18"/>
    </location>
</feature>
<dbReference type="EMBL" id="SJSN01000001">
    <property type="protein sequence ID" value="TCD12806.1"/>
    <property type="molecule type" value="Genomic_DNA"/>
</dbReference>
<keyword evidence="1" id="KW-0732">Signal</keyword>
<feature type="chain" id="PRO_5020266980" description="GLPGLI family protein" evidence="1">
    <location>
        <begin position="19"/>
        <end position="133"/>
    </location>
</feature>
<dbReference type="RefSeq" id="WP_131556240.1">
    <property type="nucleotide sequence ID" value="NZ_SJSN01000001.1"/>
</dbReference>